<evidence type="ECO:0000256" key="1">
    <source>
        <dbReference type="SAM" id="MobiDB-lite"/>
    </source>
</evidence>
<reference evidence="2 3" key="1">
    <citation type="submission" date="2019-06" db="EMBL/GenBank/DDBJ databases">
        <title>Sequencing the genomes of 1000 actinobacteria strains.</title>
        <authorList>
            <person name="Klenk H.-P."/>
        </authorList>
    </citation>
    <scope>NUCLEOTIDE SEQUENCE [LARGE SCALE GENOMIC DNA]</scope>
    <source>
        <strain evidence="2 3">DSM 18935</strain>
    </source>
</reference>
<dbReference type="AlphaFoldDB" id="A0A560WEH7"/>
<gene>
    <name evidence="2" type="ORF">FB557_1578</name>
</gene>
<keyword evidence="3" id="KW-1185">Reference proteome</keyword>
<dbReference type="Proteomes" id="UP000315628">
    <property type="component" value="Unassembled WGS sequence"/>
</dbReference>
<protein>
    <submittedName>
        <fullName evidence="2">Uncharacterized protein</fullName>
    </submittedName>
</protein>
<sequence length="91" mass="9613">MSEDLDPESPGGLGPGVDPEDLATTLRVLGTLHELPAGHPDIAAVKRASGTMYNRVRKAARRAARRAERDPMIARDEAILAFSGAVHAVTA</sequence>
<name>A0A560WEH7_9MICO</name>
<accession>A0A560WEH7</accession>
<feature type="region of interest" description="Disordered" evidence="1">
    <location>
        <begin position="1"/>
        <end position="20"/>
    </location>
</feature>
<evidence type="ECO:0000313" key="3">
    <source>
        <dbReference type="Proteomes" id="UP000315628"/>
    </source>
</evidence>
<organism evidence="2 3">
    <name type="scientific">Marihabitans asiaticum</name>
    <dbReference type="NCBI Taxonomy" id="415218"/>
    <lineage>
        <taxon>Bacteria</taxon>
        <taxon>Bacillati</taxon>
        <taxon>Actinomycetota</taxon>
        <taxon>Actinomycetes</taxon>
        <taxon>Micrococcales</taxon>
        <taxon>Intrasporangiaceae</taxon>
        <taxon>Marihabitans</taxon>
    </lineage>
</organism>
<dbReference type="RefSeq" id="WP_246074565.1">
    <property type="nucleotide sequence ID" value="NZ_BAAAYT010000001.1"/>
</dbReference>
<dbReference type="EMBL" id="VIUW01000002">
    <property type="protein sequence ID" value="TWD16037.1"/>
    <property type="molecule type" value="Genomic_DNA"/>
</dbReference>
<proteinExistence type="predicted"/>
<comment type="caution">
    <text evidence="2">The sequence shown here is derived from an EMBL/GenBank/DDBJ whole genome shotgun (WGS) entry which is preliminary data.</text>
</comment>
<evidence type="ECO:0000313" key="2">
    <source>
        <dbReference type="EMBL" id="TWD16037.1"/>
    </source>
</evidence>